<evidence type="ECO:0000256" key="1">
    <source>
        <dbReference type="ARBA" id="ARBA00004477"/>
    </source>
</evidence>
<keyword evidence="9" id="KW-1185">Reference proteome</keyword>
<name>A0AAE1N810_9FABA</name>
<comment type="subcellular location">
    <subcellularLocation>
        <location evidence="1">Endoplasmic reticulum membrane</location>
        <topology evidence="1">Multi-pass membrane protein</topology>
    </subcellularLocation>
</comment>
<keyword evidence="4" id="KW-0256">Endoplasmic reticulum</keyword>
<organism evidence="8 9">
    <name type="scientific">Acacia crassicarpa</name>
    <name type="common">northern wattle</name>
    <dbReference type="NCBI Taxonomy" id="499986"/>
    <lineage>
        <taxon>Eukaryota</taxon>
        <taxon>Viridiplantae</taxon>
        <taxon>Streptophyta</taxon>
        <taxon>Embryophyta</taxon>
        <taxon>Tracheophyta</taxon>
        <taxon>Spermatophyta</taxon>
        <taxon>Magnoliopsida</taxon>
        <taxon>eudicotyledons</taxon>
        <taxon>Gunneridae</taxon>
        <taxon>Pentapetalae</taxon>
        <taxon>rosids</taxon>
        <taxon>fabids</taxon>
        <taxon>Fabales</taxon>
        <taxon>Fabaceae</taxon>
        <taxon>Caesalpinioideae</taxon>
        <taxon>mimosoid clade</taxon>
        <taxon>Acacieae</taxon>
        <taxon>Acacia</taxon>
    </lineage>
</organism>
<feature type="transmembrane region" description="Helical" evidence="7">
    <location>
        <begin position="70"/>
        <end position="88"/>
    </location>
</feature>
<dbReference type="Pfam" id="PF07086">
    <property type="entry name" value="Jagunal"/>
    <property type="match status" value="1"/>
</dbReference>
<dbReference type="PANTHER" id="PTHR20955:SF1">
    <property type="entry name" value="PROTEIN JAGUNAL HOMOLOG 1"/>
    <property type="match status" value="1"/>
</dbReference>
<proteinExistence type="inferred from homology"/>
<accession>A0AAE1N810</accession>
<protein>
    <submittedName>
        <fullName evidence="8">Uncharacterized protein</fullName>
    </submittedName>
</protein>
<evidence type="ECO:0000313" key="9">
    <source>
        <dbReference type="Proteomes" id="UP001293593"/>
    </source>
</evidence>
<gene>
    <name evidence="8" type="ORF">QN277_001862</name>
</gene>
<dbReference type="EMBL" id="JAWXYG010000001">
    <property type="protein sequence ID" value="KAK4285120.1"/>
    <property type="molecule type" value="Genomic_DNA"/>
</dbReference>
<comment type="caution">
    <text evidence="8">The sequence shown here is derived from an EMBL/GenBank/DDBJ whole genome shotgun (WGS) entry which is preliminary data.</text>
</comment>
<evidence type="ECO:0000256" key="4">
    <source>
        <dbReference type="ARBA" id="ARBA00022824"/>
    </source>
</evidence>
<dbReference type="InterPro" id="IPR009787">
    <property type="entry name" value="Jagunal"/>
</dbReference>
<feature type="transmembrane region" description="Helical" evidence="7">
    <location>
        <begin position="135"/>
        <end position="165"/>
    </location>
</feature>
<evidence type="ECO:0000256" key="6">
    <source>
        <dbReference type="ARBA" id="ARBA00023136"/>
    </source>
</evidence>
<dbReference type="GO" id="GO:0005789">
    <property type="term" value="C:endoplasmic reticulum membrane"/>
    <property type="evidence" value="ECO:0007669"/>
    <property type="project" value="UniProtKB-SubCell"/>
</dbReference>
<evidence type="ECO:0000256" key="2">
    <source>
        <dbReference type="ARBA" id="ARBA00008462"/>
    </source>
</evidence>
<dbReference type="PANTHER" id="PTHR20955">
    <property type="entry name" value="PROTEIN JAGUNAL HOMOLOG 1"/>
    <property type="match status" value="1"/>
</dbReference>
<keyword evidence="6 7" id="KW-0472">Membrane</keyword>
<evidence type="ECO:0000313" key="8">
    <source>
        <dbReference type="EMBL" id="KAK4285120.1"/>
    </source>
</evidence>
<sequence>MQQRNSTIGRPSGTDGSDYSYRMVVDSRYQQVAKGKKRLSILLSLQALLLLIAAIFAALPGIEQDTLDNVALGLVVCGLIILIVTELGRRRSRAIFLRVYPWTEFLPFFLLRSLAKRHFVIKENLFWRTKFDRDGFPVFGACLLLYIVALVVVKMLTSLTISSLISNMSPPRKAKAS</sequence>
<evidence type="ECO:0000256" key="3">
    <source>
        <dbReference type="ARBA" id="ARBA00022692"/>
    </source>
</evidence>
<evidence type="ECO:0000256" key="5">
    <source>
        <dbReference type="ARBA" id="ARBA00022989"/>
    </source>
</evidence>
<keyword evidence="3 7" id="KW-0812">Transmembrane</keyword>
<evidence type="ECO:0000256" key="7">
    <source>
        <dbReference type="SAM" id="Phobius"/>
    </source>
</evidence>
<dbReference type="Proteomes" id="UP001293593">
    <property type="component" value="Unassembled WGS sequence"/>
</dbReference>
<dbReference type="GO" id="GO:0016192">
    <property type="term" value="P:vesicle-mediated transport"/>
    <property type="evidence" value="ECO:0007669"/>
    <property type="project" value="TreeGrafter"/>
</dbReference>
<keyword evidence="5 7" id="KW-1133">Transmembrane helix</keyword>
<dbReference type="GO" id="GO:0007029">
    <property type="term" value="P:endoplasmic reticulum organization"/>
    <property type="evidence" value="ECO:0007669"/>
    <property type="project" value="InterPro"/>
</dbReference>
<feature type="transmembrane region" description="Helical" evidence="7">
    <location>
        <begin position="39"/>
        <end position="58"/>
    </location>
</feature>
<reference evidence="8" key="1">
    <citation type="submission" date="2023-10" db="EMBL/GenBank/DDBJ databases">
        <title>Chromosome-level genome of the transformable northern wattle, Acacia crassicarpa.</title>
        <authorList>
            <person name="Massaro I."/>
            <person name="Sinha N.R."/>
            <person name="Poethig S."/>
            <person name="Leichty A.R."/>
        </authorList>
    </citation>
    <scope>NUCLEOTIDE SEQUENCE</scope>
    <source>
        <strain evidence="8">Acra3RX</strain>
        <tissue evidence="8">Leaf</tissue>
    </source>
</reference>
<comment type="similarity">
    <text evidence="2">Belongs to the jagunal family.</text>
</comment>
<dbReference type="AlphaFoldDB" id="A0AAE1N810"/>